<accession>A0A8K0MWL3</accession>
<feature type="region of interest" description="Disordered" evidence="1">
    <location>
        <begin position="1"/>
        <end position="24"/>
    </location>
</feature>
<sequence>MEEPLLCNPNTSATPCGSSTAESSPAPSTTLTGLAFVVILASLSVWANLEAGKGFDISILNAAPAGTLAARRFDLLFISNGRAARILLNASESVERILYPNELYRRKPVRSVTLRLAGHDLSEAATLSHGDDPHLPGDFVIHVSPSVMAEADPGSALASAVQRAVGRVWLWDGGGAAPKWLVDAMVEYLSSLAGFSGDAVPLRSGGSCWGEEDPATVARFFKYCEEERRGFMARLNRAMRKHWNEMMVDVALGSSSRRLCVAYLTRTGQRWEASGTGSVLGLSQAM</sequence>
<comment type="caution">
    <text evidence="2">The sequence shown here is derived from an EMBL/GenBank/DDBJ whole genome shotgun (WGS) entry which is preliminary data.</text>
</comment>
<proteinExistence type="predicted"/>
<dbReference type="EMBL" id="CM017873">
    <property type="protein sequence ID" value="KAG1330498.1"/>
    <property type="molecule type" value="Genomic_DNA"/>
</dbReference>
<dbReference type="PANTHER" id="PTHR33321">
    <property type="match status" value="1"/>
</dbReference>
<name>A0A8K0MWL3_COCNU</name>
<protein>
    <recommendedName>
        <fullName evidence="4">Plant basic secretory protein (BSP) family protein</fullName>
    </recommendedName>
</protein>
<dbReference type="InterPro" id="IPR007541">
    <property type="entry name" value="Uncharacterised_BSP"/>
</dbReference>
<dbReference type="OrthoDB" id="1924946at2759"/>
<evidence type="ECO:0000313" key="3">
    <source>
        <dbReference type="Proteomes" id="UP000797356"/>
    </source>
</evidence>
<dbReference type="Pfam" id="PF04450">
    <property type="entry name" value="BSP"/>
    <property type="match status" value="1"/>
</dbReference>
<dbReference type="AlphaFoldDB" id="A0A8K0MWL3"/>
<reference evidence="2" key="2">
    <citation type="submission" date="2019-07" db="EMBL/GenBank/DDBJ databases">
        <authorList>
            <person name="Yang Y."/>
            <person name="Bocs S."/>
            <person name="Baudouin L."/>
        </authorList>
    </citation>
    <scope>NUCLEOTIDE SEQUENCE</scope>
    <source>
        <tissue evidence="2">Spear leaf of Hainan Tall coconut</tissue>
    </source>
</reference>
<gene>
    <name evidence="2" type="ORF">COCNU_02G004660</name>
</gene>
<evidence type="ECO:0000313" key="2">
    <source>
        <dbReference type="EMBL" id="KAG1330498.1"/>
    </source>
</evidence>
<dbReference type="PANTHER" id="PTHR33321:SF3">
    <property type="entry name" value="OS05G0582000 PROTEIN"/>
    <property type="match status" value="1"/>
</dbReference>
<reference evidence="2" key="1">
    <citation type="journal article" date="2017" name="Gigascience">
        <title>The genome draft of coconut (Cocos nucifera).</title>
        <authorList>
            <person name="Xiao Y."/>
            <person name="Xu P."/>
            <person name="Fan H."/>
            <person name="Baudouin L."/>
            <person name="Xia W."/>
            <person name="Bocs S."/>
            <person name="Xu J."/>
            <person name="Li Q."/>
            <person name="Guo A."/>
            <person name="Zhou L."/>
            <person name="Li J."/>
            <person name="Wu Y."/>
            <person name="Ma Z."/>
            <person name="Armero A."/>
            <person name="Issali A.E."/>
            <person name="Liu N."/>
            <person name="Peng M."/>
            <person name="Yang Y."/>
        </authorList>
    </citation>
    <scope>NUCLEOTIDE SEQUENCE</scope>
    <source>
        <tissue evidence="2">Spear leaf of Hainan Tall coconut</tissue>
    </source>
</reference>
<evidence type="ECO:0000256" key="1">
    <source>
        <dbReference type="SAM" id="MobiDB-lite"/>
    </source>
</evidence>
<evidence type="ECO:0008006" key="4">
    <source>
        <dbReference type="Google" id="ProtNLM"/>
    </source>
</evidence>
<keyword evidence="3" id="KW-1185">Reference proteome</keyword>
<feature type="compositionally biased region" description="Polar residues" evidence="1">
    <location>
        <begin position="8"/>
        <end position="17"/>
    </location>
</feature>
<dbReference type="Proteomes" id="UP000797356">
    <property type="component" value="Chromosome 2"/>
</dbReference>
<organism evidence="2 3">
    <name type="scientific">Cocos nucifera</name>
    <name type="common">Coconut palm</name>
    <dbReference type="NCBI Taxonomy" id="13894"/>
    <lineage>
        <taxon>Eukaryota</taxon>
        <taxon>Viridiplantae</taxon>
        <taxon>Streptophyta</taxon>
        <taxon>Embryophyta</taxon>
        <taxon>Tracheophyta</taxon>
        <taxon>Spermatophyta</taxon>
        <taxon>Magnoliopsida</taxon>
        <taxon>Liliopsida</taxon>
        <taxon>Arecaceae</taxon>
        <taxon>Arecoideae</taxon>
        <taxon>Cocoseae</taxon>
        <taxon>Attaleinae</taxon>
        <taxon>Cocos</taxon>
    </lineage>
</organism>